<comment type="caution">
    <text evidence="4">The sequence shown here is derived from an EMBL/GenBank/DDBJ whole genome shotgun (WGS) entry which is preliminary data.</text>
</comment>
<name>A0A1Y1W7N1_9FUNG</name>
<evidence type="ECO:0000256" key="1">
    <source>
        <dbReference type="SAM" id="Coils"/>
    </source>
</evidence>
<evidence type="ECO:0000256" key="2">
    <source>
        <dbReference type="SAM" id="MobiDB-lite"/>
    </source>
</evidence>
<protein>
    <recommendedName>
        <fullName evidence="3">BZIP domain-containing protein</fullName>
    </recommendedName>
</protein>
<evidence type="ECO:0000313" key="5">
    <source>
        <dbReference type="Proteomes" id="UP000193922"/>
    </source>
</evidence>
<dbReference type="PROSITE" id="PS00036">
    <property type="entry name" value="BZIP_BASIC"/>
    <property type="match status" value="1"/>
</dbReference>
<dbReference type="RefSeq" id="XP_040743140.1">
    <property type="nucleotide sequence ID" value="XM_040883664.1"/>
</dbReference>
<organism evidence="4 5">
    <name type="scientific">Linderina pennispora</name>
    <dbReference type="NCBI Taxonomy" id="61395"/>
    <lineage>
        <taxon>Eukaryota</taxon>
        <taxon>Fungi</taxon>
        <taxon>Fungi incertae sedis</taxon>
        <taxon>Zoopagomycota</taxon>
        <taxon>Kickxellomycotina</taxon>
        <taxon>Kickxellomycetes</taxon>
        <taxon>Kickxellales</taxon>
        <taxon>Kickxellaceae</taxon>
        <taxon>Linderina</taxon>
    </lineage>
</organism>
<dbReference type="Proteomes" id="UP000193922">
    <property type="component" value="Unassembled WGS sequence"/>
</dbReference>
<dbReference type="GeneID" id="63800312"/>
<reference evidence="4 5" key="1">
    <citation type="submission" date="2016-07" db="EMBL/GenBank/DDBJ databases">
        <title>Pervasive Adenine N6-methylation of Active Genes in Fungi.</title>
        <authorList>
            <consortium name="DOE Joint Genome Institute"/>
            <person name="Mondo S.J."/>
            <person name="Dannebaum R.O."/>
            <person name="Kuo R.C."/>
            <person name="Labutti K."/>
            <person name="Haridas S."/>
            <person name="Kuo A."/>
            <person name="Salamov A."/>
            <person name="Ahrendt S.R."/>
            <person name="Lipzen A."/>
            <person name="Sullivan W."/>
            <person name="Andreopoulos W.B."/>
            <person name="Clum A."/>
            <person name="Lindquist E."/>
            <person name="Daum C."/>
            <person name="Ramamoorthy G.K."/>
            <person name="Gryganskyi A."/>
            <person name="Culley D."/>
            <person name="Magnuson J.K."/>
            <person name="James T.Y."/>
            <person name="O'Malley M.A."/>
            <person name="Stajich J.E."/>
            <person name="Spatafora J.W."/>
            <person name="Visel A."/>
            <person name="Grigoriev I.V."/>
        </authorList>
    </citation>
    <scope>NUCLEOTIDE SEQUENCE [LARGE SCALE GENOMIC DNA]</scope>
    <source>
        <strain evidence="4 5">ATCC 12442</strain>
    </source>
</reference>
<feature type="coiled-coil region" evidence="1">
    <location>
        <begin position="213"/>
        <end position="268"/>
    </location>
</feature>
<feature type="compositionally biased region" description="Low complexity" evidence="2">
    <location>
        <begin position="415"/>
        <end position="429"/>
    </location>
</feature>
<dbReference type="OrthoDB" id="5575552at2759"/>
<feature type="domain" description="BZIP" evidence="3">
    <location>
        <begin position="218"/>
        <end position="233"/>
    </location>
</feature>
<evidence type="ECO:0000259" key="3">
    <source>
        <dbReference type="PROSITE" id="PS00036"/>
    </source>
</evidence>
<keyword evidence="1" id="KW-0175">Coiled coil</keyword>
<sequence length="441" mass="47740">MSLSRLQHIAMRRLVPAITVVPKNLDDDQLKKLIEQQQPITAKGAMPSKSELAQLTTQQGLISTLSKANKPMPLNSLLSKLTGPQGMLSTQDLALLKAASNGSPGPLLLDAKPVKEQDSLLTTPEPASPAPETALADQEPTIGALDPASVDALISALRGTAAISAPPPAEKPAVTKPARCTTPVSVLEEHNALASLESSEHSDDDLPPISADLSAAERRKEQNRRAQKKFRQKDKVRQKEIKWRASQYEDLVASNKRFKSEVESVRRERDMYRRILELNGINMNDTELTTTQQQIPSPVLSPQASLAMDQIAQDTFGCAPAPITAPNSQFNDLLTTLVFGAVKSDPMFGTTVRPAQPVQEPAPWFDAMSPASEPLPAESPLNIDNVQYAQQPIDGHFVDPMTFIDELLASPAFTPSSSLSAQSSPAPDSLARKRTFEDAML</sequence>
<keyword evidence="5" id="KW-1185">Reference proteome</keyword>
<dbReference type="AlphaFoldDB" id="A0A1Y1W7N1"/>
<evidence type="ECO:0000313" key="4">
    <source>
        <dbReference type="EMBL" id="ORX69452.1"/>
    </source>
</evidence>
<gene>
    <name evidence="4" type="ORF">DL89DRAFT_161096</name>
</gene>
<proteinExistence type="predicted"/>
<dbReference type="InterPro" id="IPR004827">
    <property type="entry name" value="bZIP"/>
</dbReference>
<feature type="region of interest" description="Disordered" evidence="2">
    <location>
        <begin position="415"/>
        <end position="441"/>
    </location>
</feature>
<dbReference type="CDD" id="cd14692">
    <property type="entry name" value="bZIP_ATF4"/>
    <property type="match status" value="1"/>
</dbReference>
<dbReference type="EMBL" id="MCFD01000007">
    <property type="protein sequence ID" value="ORX69452.1"/>
    <property type="molecule type" value="Genomic_DNA"/>
</dbReference>
<accession>A0A1Y1W7N1</accession>
<feature type="compositionally biased region" description="Basic and acidic residues" evidence="2">
    <location>
        <begin position="430"/>
        <end position="441"/>
    </location>
</feature>
<dbReference type="GO" id="GO:0003700">
    <property type="term" value="F:DNA-binding transcription factor activity"/>
    <property type="evidence" value="ECO:0007669"/>
    <property type="project" value="InterPro"/>
</dbReference>